<evidence type="ECO:0000313" key="1">
    <source>
        <dbReference type="EMBL" id="CAF1702158.1"/>
    </source>
</evidence>
<feature type="non-terminal residue" evidence="1">
    <location>
        <position position="1"/>
    </location>
</feature>
<proteinExistence type="predicted"/>
<organism evidence="1">
    <name type="scientific">Brassica napus</name>
    <name type="common">Rape</name>
    <dbReference type="NCBI Taxonomy" id="3708"/>
    <lineage>
        <taxon>Eukaryota</taxon>
        <taxon>Viridiplantae</taxon>
        <taxon>Streptophyta</taxon>
        <taxon>Embryophyta</taxon>
        <taxon>Tracheophyta</taxon>
        <taxon>Spermatophyta</taxon>
        <taxon>Magnoliopsida</taxon>
        <taxon>eudicotyledons</taxon>
        <taxon>Gunneridae</taxon>
        <taxon>Pentapetalae</taxon>
        <taxon>rosids</taxon>
        <taxon>malvids</taxon>
        <taxon>Brassicales</taxon>
        <taxon>Brassicaceae</taxon>
        <taxon>Brassiceae</taxon>
        <taxon>Brassica</taxon>
    </lineage>
</organism>
<sequence>SPSGQDHCYHAKLPGFDAPSVHFIVLSHYNVKVQESHIGYRRKKKGNALYILCPQREMYC</sequence>
<reference evidence="1" key="1">
    <citation type="submission" date="2021-01" db="EMBL/GenBank/DDBJ databases">
        <authorList>
            <consortium name="Genoscope - CEA"/>
            <person name="William W."/>
        </authorList>
    </citation>
    <scope>NUCLEOTIDE SEQUENCE</scope>
</reference>
<dbReference type="AlphaFoldDB" id="A0A816I2T5"/>
<dbReference type="EMBL" id="HG994367">
    <property type="protein sequence ID" value="CAF1702158.1"/>
    <property type="molecule type" value="Genomic_DNA"/>
</dbReference>
<protein>
    <submittedName>
        <fullName evidence="1">(rape) hypothetical protein</fullName>
    </submittedName>
</protein>
<name>A0A816I2T5_BRANA</name>
<gene>
    <name evidence="1" type="ORF">DARMORV10_C03P34510.1</name>
</gene>
<dbReference type="Proteomes" id="UP001295469">
    <property type="component" value="Chromosome C03"/>
</dbReference>
<accession>A0A816I2T5</accession>